<dbReference type="OMA" id="RCCELAV"/>
<accession>A0A1C7LKJ8</accession>
<dbReference type="GO" id="GO:0052716">
    <property type="term" value="F:hydroquinone:oxygen oxidoreductase activity"/>
    <property type="evidence" value="ECO:0007669"/>
    <property type="project" value="UniProtKB-EC"/>
</dbReference>
<dbReference type="GO" id="GO:0005507">
    <property type="term" value="F:copper ion binding"/>
    <property type="evidence" value="ECO:0007669"/>
    <property type="project" value="InterPro"/>
</dbReference>
<evidence type="ECO:0000256" key="4">
    <source>
        <dbReference type="ARBA" id="ARBA00010609"/>
    </source>
</evidence>
<dbReference type="AlphaFoldDB" id="A0A1C7LKJ8"/>
<evidence type="ECO:0000313" key="15">
    <source>
        <dbReference type="EMBL" id="OBZ65243.1"/>
    </source>
</evidence>
<evidence type="ECO:0000256" key="13">
    <source>
        <dbReference type="SAM" id="Phobius"/>
    </source>
</evidence>
<protein>
    <recommendedName>
        <fullName evidence="5">laccase</fullName>
        <ecNumber evidence="5">1.10.3.2</ecNumber>
    </recommendedName>
</protein>
<evidence type="ECO:0000256" key="3">
    <source>
        <dbReference type="ARBA" id="ARBA00004613"/>
    </source>
</evidence>
<evidence type="ECO:0000313" key="16">
    <source>
        <dbReference type="Proteomes" id="UP000092993"/>
    </source>
</evidence>
<keyword evidence="7" id="KW-0479">Metal-binding</keyword>
<comment type="cofactor">
    <cofactor evidence="2">
        <name>Cu cation</name>
        <dbReference type="ChEBI" id="CHEBI:23378"/>
    </cofactor>
</comment>
<dbReference type="PANTHER" id="PTHR11709">
    <property type="entry name" value="MULTI-COPPER OXIDASE"/>
    <property type="match status" value="1"/>
</dbReference>
<proteinExistence type="inferred from homology"/>
<gene>
    <name evidence="15" type="primary">LAC_0</name>
    <name evidence="15" type="ORF">A0H81_14730</name>
</gene>
<keyword evidence="13" id="KW-1133">Transmembrane helix</keyword>
<keyword evidence="12" id="KW-0439">Lignin degradation</keyword>
<feature type="domain" description="Plastocyanin-like" evidence="14">
    <location>
        <begin position="95"/>
        <end position="213"/>
    </location>
</feature>
<dbReference type="Gene3D" id="2.60.40.420">
    <property type="entry name" value="Cupredoxins - blue copper proteins"/>
    <property type="match status" value="2"/>
</dbReference>
<evidence type="ECO:0000259" key="14">
    <source>
        <dbReference type="Pfam" id="PF07732"/>
    </source>
</evidence>
<keyword evidence="16" id="KW-1185">Reference proteome</keyword>
<dbReference type="InterPro" id="IPR033138">
    <property type="entry name" value="Cu_oxidase_CS"/>
</dbReference>
<dbReference type="FunFam" id="2.60.40.420:FF:000125">
    <property type="entry name" value="Laccase 2"/>
    <property type="match status" value="1"/>
</dbReference>
<evidence type="ECO:0000256" key="10">
    <source>
        <dbReference type="ARBA" id="ARBA00023008"/>
    </source>
</evidence>
<comment type="catalytic activity">
    <reaction evidence="1">
        <text>4 hydroquinone + O2 = 4 benzosemiquinone + 2 H2O</text>
        <dbReference type="Rhea" id="RHEA:11276"/>
        <dbReference type="ChEBI" id="CHEBI:15377"/>
        <dbReference type="ChEBI" id="CHEBI:15379"/>
        <dbReference type="ChEBI" id="CHEBI:17594"/>
        <dbReference type="ChEBI" id="CHEBI:17977"/>
        <dbReference type="EC" id="1.10.3.2"/>
    </reaction>
</comment>
<name>A0A1C7LKJ8_GRIFR</name>
<evidence type="ECO:0000256" key="7">
    <source>
        <dbReference type="ARBA" id="ARBA00022723"/>
    </source>
</evidence>
<dbReference type="GO" id="GO:0046274">
    <property type="term" value="P:lignin catabolic process"/>
    <property type="evidence" value="ECO:0007669"/>
    <property type="project" value="UniProtKB-KW"/>
</dbReference>
<dbReference type="Proteomes" id="UP000092993">
    <property type="component" value="Unassembled WGS sequence"/>
</dbReference>
<dbReference type="PROSITE" id="PS00079">
    <property type="entry name" value="MULTICOPPER_OXIDASE1"/>
    <property type="match status" value="1"/>
</dbReference>
<dbReference type="SMR" id="A0A1C7LKJ8"/>
<keyword evidence="10" id="KW-0186">Copper</keyword>
<dbReference type="PANTHER" id="PTHR11709:SF511">
    <property type="entry name" value="LACCASE"/>
    <property type="match status" value="1"/>
</dbReference>
<feature type="transmembrane region" description="Helical" evidence="13">
    <location>
        <begin position="69"/>
        <end position="88"/>
    </location>
</feature>
<evidence type="ECO:0000256" key="5">
    <source>
        <dbReference type="ARBA" id="ARBA00012297"/>
    </source>
</evidence>
<evidence type="ECO:0000256" key="1">
    <source>
        <dbReference type="ARBA" id="ARBA00000349"/>
    </source>
</evidence>
<comment type="subcellular location">
    <subcellularLocation>
        <location evidence="3">Secreted</location>
    </subcellularLocation>
</comment>
<evidence type="ECO:0000256" key="6">
    <source>
        <dbReference type="ARBA" id="ARBA00022525"/>
    </source>
</evidence>
<comment type="caution">
    <text evidence="15">The sequence shown here is derived from an EMBL/GenBank/DDBJ whole genome shotgun (WGS) entry which is preliminary data.</text>
</comment>
<dbReference type="EC" id="1.10.3.2" evidence="5"/>
<evidence type="ECO:0000256" key="11">
    <source>
        <dbReference type="ARBA" id="ARBA00023180"/>
    </source>
</evidence>
<dbReference type="InterPro" id="IPR008972">
    <property type="entry name" value="Cupredoxin"/>
</dbReference>
<dbReference type="STRING" id="5627.A0A1C7LKJ8"/>
<dbReference type="SUPFAM" id="SSF49503">
    <property type="entry name" value="Cupredoxins"/>
    <property type="match status" value="1"/>
</dbReference>
<organism evidence="15 16">
    <name type="scientific">Grifola frondosa</name>
    <name type="common">Maitake</name>
    <name type="synonym">Polyporus frondosus</name>
    <dbReference type="NCBI Taxonomy" id="5627"/>
    <lineage>
        <taxon>Eukaryota</taxon>
        <taxon>Fungi</taxon>
        <taxon>Dikarya</taxon>
        <taxon>Basidiomycota</taxon>
        <taxon>Agaricomycotina</taxon>
        <taxon>Agaricomycetes</taxon>
        <taxon>Polyporales</taxon>
        <taxon>Grifolaceae</taxon>
        <taxon>Grifola</taxon>
    </lineage>
</organism>
<dbReference type="Pfam" id="PF07732">
    <property type="entry name" value="Cu-oxidase_3"/>
    <property type="match status" value="1"/>
</dbReference>
<evidence type="ECO:0000256" key="9">
    <source>
        <dbReference type="ARBA" id="ARBA00023002"/>
    </source>
</evidence>
<dbReference type="GO" id="GO:0005576">
    <property type="term" value="C:extracellular region"/>
    <property type="evidence" value="ECO:0007669"/>
    <property type="project" value="UniProtKB-SubCell"/>
</dbReference>
<keyword evidence="6" id="KW-0964">Secreted</keyword>
<dbReference type="OrthoDB" id="2793534at2759"/>
<reference evidence="15 16" key="1">
    <citation type="submission" date="2016-03" db="EMBL/GenBank/DDBJ databases">
        <title>Whole genome sequencing of Grifola frondosa 9006-11.</title>
        <authorList>
            <person name="Min B."/>
            <person name="Park H."/>
            <person name="Kim J.-G."/>
            <person name="Cho H."/>
            <person name="Oh Y.-L."/>
            <person name="Kong W.-S."/>
            <person name="Choi I.-G."/>
        </authorList>
    </citation>
    <scope>NUCLEOTIDE SEQUENCE [LARGE SCALE GENOMIC DNA]</scope>
    <source>
        <strain evidence="15 16">9006-11</strain>
    </source>
</reference>
<dbReference type="InterPro" id="IPR011707">
    <property type="entry name" value="Cu-oxidase-like_N"/>
</dbReference>
<evidence type="ECO:0000256" key="8">
    <source>
        <dbReference type="ARBA" id="ARBA00022737"/>
    </source>
</evidence>
<evidence type="ECO:0000256" key="12">
    <source>
        <dbReference type="ARBA" id="ARBA00023185"/>
    </source>
</evidence>
<keyword evidence="9" id="KW-0560">Oxidoreductase</keyword>
<comment type="similarity">
    <text evidence="4">Belongs to the multicopper oxidase family.</text>
</comment>
<evidence type="ECO:0000256" key="2">
    <source>
        <dbReference type="ARBA" id="ARBA00001935"/>
    </source>
</evidence>
<keyword evidence="8" id="KW-0677">Repeat</keyword>
<sequence length="265" mass="29009">MRLKRRLTPCSCIAQIQPDDIDRCCELAVPTSKDVRQESSAATTLKFARPAHLGHIKLSQLFTMLQSRIFIPFVPLLFVLSAAGIGPVTNLSIVDTAVTPDGYTRQAVLPGGTFPGPLITGQMEDNFQINVTDELTNATMLTGTTVHWHGIFQHGTAWADGTAFVTQCPITSGNSFLYNFTVPGQAGTFWYHSHYMTQYCDGLRGPLVIYDPNDPYADLYDVDDENTVITIADWLHTAARLGPEFPTPDSTLINGLGRVNDTASV</sequence>
<dbReference type="EMBL" id="LUGG01000047">
    <property type="protein sequence ID" value="OBZ65243.1"/>
    <property type="molecule type" value="Genomic_DNA"/>
</dbReference>
<dbReference type="InterPro" id="IPR045087">
    <property type="entry name" value="Cu-oxidase_fam"/>
</dbReference>
<keyword evidence="13" id="KW-0472">Membrane</keyword>
<keyword evidence="13" id="KW-0812">Transmembrane</keyword>
<keyword evidence="11" id="KW-0325">Glycoprotein</keyword>